<evidence type="ECO:0000256" key="2">
    <source>
        <dbReference type="ARBA" id="ARBA00051801"/>
    </source>
</evidence>
<evidence type="ECO:0000256" key="8">
    <source>
        <dbReference type="ARBA" id="ARBA00073362"/>
    </source>
</evidence>
<dbReference type="InterPro" id="IPR029752">
    <property type="entry name" value="D-isomer_DH_CS1"/>
</dbReference>
<protein>
    <recommendedName>
        <fullName evidence="8">Glyoxylate/hydroxypyruvate reductase B</fullName>
        <ecNumber evidence="6">1.1.1.79</ecNumber>
        <ecNumber evidence="7">1.1.1.81</ecNumber>
    </recommendedName>
</protein>
<dbReference type="SUPFAM" id="SSF52283">
    <property type="entry name" value="Formate/glycerate dehydrogenase catalytic domain-like"/>
    <property type="match status" value="1"/>
</dbReference>
<reference evidence="12 13" key="1">
    <citation type="submission" date="2019-08" db="EMBL/GenBank/DDBJ databases">
        <authorList>
            <person name="Shi S."/>
        </authorList>
    </citation>
    <scope>NUCLEOTIDE SEQUENCE [LARGE SCALE GENOMIC DNA]</scope>
    <source>
        <strain evidence="12 13">GY10130</strain>
    </source>
</reference>
<dbReference type="Pfam" id="PF02826">
    <property type="entry name" value="2-Hacid_dh_C"/>
    <property type="match status" value="1"/>
</dbReference>
<feature type="domain" description="D-isomer specific 2-hydroxyacid dehydrogenase catalytic" evidence="10">
    <location>
        <begin position="4"/>
        <end position="319"/>
    </location>
</feature>
<evidence type="ECO:0000313" key="12">
    <source>
        <dbReference type="EMBL" id="TXK52065.1"/>
    </source>
</evidence>
<dbReference type="InterPro" id="IPR006140">
    <property type="entry name" value="D-isomer_DH_NAD-bd"/>
</dbReference>
<dbReference type="Gene3D" id="3.40.50.720">
    <property type="entry name" value="NAD(P)-binding Rossmann-like Domain"/>
    <property type="match status" value="2"/>
</dbReference>
<dbReference type="RefSeq" id="WP_147920093.1">
    <property type="nucleotide sequence ID" value="NZ_VRTY01000005.1"/>
</dbReference>
<dbReference type="InterPro" id="IPR050223">
    <property type="entry name" value="D-isomer_2-hydroxyacid_DH"/>
</dbReference>
<dbReference type="FunFam" id="3.40.50.720:FF:000026">
    <property type="entry name" value="Glyoxylate/hydroxypyruvate reductase B"/>
    <property type="match status" value="1"/>
</dbReference>
<dbReference type="EC" id="1.1.1.81" evidence="7"/>
<dbReference type="GO" id="GO:0005829">
    <property type="term" value="C:cytosol"/>
    <property type="evidence" value="ECO:0007669"/>
    <property type="project" value="TreeGrafter"/>
</dbReference>
<comment type="catalytic activity">
    <reaction evidence="4">
        <text>glycolate + NADP(+) = glyoxylate + NADPH + H(+)</text>
        <dbReference type="Rhea" id="RHEA:10992"/>
        <dbReference type="ChEBI" id="CHEBI:15378"/>
        <dbReference type="ChEBI" id="CHEBI:29805"/>
        <dbReference type="ChEBI" id="CHEBI:36655"/>
        <dbReference type="ChEBI" id="CHEBI:57783"/>
        <dbReference type="ChEBI" id="CHEBI:58349"/>
        <dbReference type="EC" id="1.1.1.79"/>
    </reaction>
</comment>
<dbReference type="Pfam" id="PF00389">
    <property type="entry name" value="2-Hacid_dh"/>
    <property type="match status" value="1"/>
</dbReference>
<gene>
    <name evidence="12" type="ORF">FVR03_02020</name>
</gene>
<accession>A0A5C8KCS8</accession>
<proteinExistence type="inferred from homology"/>
<keyword evidence="13" id="KW-1185">Reference proteome</keyword>
<dbReference type="EMBL" id="VRTY01000005">
    <property type="protein sequence ID" value="TXK52065.1"/>
    <property type="molecule type" value="Genomic_DNA"/>
</dbReference>
<evidence type="ECO:0000256" key="7">
    <source>
        <dbReference type="ARBA" id="ARBA00066674"/>
    </source>
</evidence>
<dbReference type="GO" id="GO:0051287">
    <property type="term" value="F:NAD binding"/>
    <property type="evidence" value="ECO:0007669"/>
    <property type="project" value="InterPro"/>
</dbReference>
<dbReference type="EC" id="1.1.1.79" evidence="6"/>
<evidence type="ECO:0000313" key="13">
    <source>
        <dbReference type="Proteomes" id="UP000321926"/>
    </source>
</evidence>
<sequence>MKVFVSRLIPDTGLQLLQQAGLQTTVWTEDRQITQQELIEQAKQHDALLCMGSDKMDAHFLTQCQHLKVIAQFSVGYDNVDVAASTRLGIPFGNTPDVLSDATADVAFLLMLAVSRKAFYMHKRIISGDWGTYRPTLNLGVELKNKTLGIFGLGRIGMELARRCRGAYNMKVIYHNRSHNVQAEQELQAQRVSFEELLAQSDVLSVHVALSPETEGKFNADVFRKMKPSSIFINTARGKIHQEQDLIQALNEGWIWGAGLDVTNPEPMKPDNPLLSMPNAAVLPHIGSATVQARNDMARLAAMNIIAGLHGKRLPHCINPEVYKKDKSISN</sequence>
<evidence type="ECO:0000256" key="1">
    <source>
        <dbReference type="ARBA" id="ARBA00023002"/>
    </source>
</evidence>
<dbReference type="InterPro" id="IPR036291">
    <property type="entry name" value="NAD(P)-bd_dom_sf"/>
</dbReference>
<evidence type="ECO:0000256" key="9">
    <source>
        <dbReference type="RuleBase" id="RU003719"/>
    </source>
</evidence>
<evidence type="ECO:0000259" key="10">
    <source>
        <dbReference type="Pfam" id="PF00389"/>
    </source>
</evidence>
<evidence type="ECO:0000256" key="4">
    <source>
        <dbReference type="ARBA" id="ARBA00052769"/>
    </source>
</evidence>
<evidence type="ECO:0000259" key="11">
    <source>
        <dbReference type="Pfam" id="PF02826"/>
    </source>
</evidence>
<dbReference type="PANTHER" id="PTHR10996:SF257">
    <property type="entry name" value="GLYOXYLATE REDUCTASE 1"/>
    <property type="match status" value="1"/>
</dbReference>
<dbReference type="OrthoDB" id="1522997at2"/>
<dbReference type="GO" id="GO:0016618">
    <property type="term" value="F:hydroxypyruvate reductase [NAD(P)H] activity"/>
    <property type="evidence" value="ECO:0007669"/>
    <property type="project" value="UniProtKB-EC"/>
</dbReference>
<dbReference type="PROSITE" id="PS00065">
    <property type="entry name" value="D_2_HYDROXYACID_DH_1"/>
    <property type="match status" value="1"/>
</dbReference>
<dbReference type="Proteomes" id="UP000321926">
    <property type="component" value="Unassembled WGS sequence"/>
</dbReference>
<keyword evidence="1 9" id="KW-0560">Oxidoreductase</keyword>
<dbReference type="GO" id="GO:0030267">
    <property type="term" value="F:glyoxylate reductase (NADPH) activity"/>
    <property type="evidence" value="ECO:0007669"/>
    <property type="project" value="UniProtKB-EC"/>
</dbReference>
<comment type="catalytic activity">
    <reaction evidence="3">
        <text>(R)-glycerate + NADP(+) = 3-hydroxypyruvate + NADPH + H(+)</text>
        <dbReference type="Rhea" id="RHEA:18657"/>
        <dbReference type="ChEBI" id="CHEBI:15378"/>
        <dbReference type="ChEBI" id="CHEBI:16659"/>
        <dbReference type="ChEBI" id="CHEBI:17180"/>
        <dbReference type="ChEBI" id="CHEBI:57783"/>
        <dbReference type="ChEBI" id="CHEBI:58349"/>
        <dbReference type="EC" id="1.1.1.81"/>
    </reaction>
</comment>
<comment type="similarity">
    <text evidence="5">Belongs to the D-isomer specific 2-hydroxyacid dehydrogenase family. GhrB subfamily.</text>
</comment>
<comment type="catalytic activity">
    <reaction evidence="2">
        <text>(R)-glycerate + NAD(+) = 3-hydroxypyruvate + NADH + H(+)</text>
        <dbReference type="Rhea" id="RHEA:17905"/>
        <dbReference type="ChEBI" id="CHEBI:15378"/>
        <dbReference type="ChEBI" id="CHEBI:16659"/>
        <dbReference type="ChEBI" id="CHEBI:17180"/>
        <dbReference type="ChEBI" id="CHEBI:57540"/>
        <dbReference type="ChEBI" id="CHEBI:57945"/>
        <dbReference type="EC" id="1.1.1.81"/>
    </reaction>
</comment>
<organism evidence="12 13">
    <name type="scientific">Pontibacter qinzhouensis</name>
    <dbReference type="NCBI Taxonomy" id="2603253"/>
    <lineage>
        <taxon>Bacteria</taxon>
        <taxon>Pseudomonadati</taxon>
        <taxon>Bacteroidota</taxon>
        <taxon>Cytophagia</taxon>
        <taxon>Cytophagales</taxon>
        <taxon>Hymenobacteraceae</taxon>
        <taxon>Pontibacter</taxon>
    </lineage>
</organism>
<dbReference type="AlphaFoldDB" id="A0A5C8KCS8"/>
<name>A0A5C8KCS8_9BACT</name>
<evidence type="ECO:0000256" key="3">
    <source>
        <dbReference type="ARBA" id="ARBA00052239"/>
    </source>
</evidence>
<feature type="domain" description="D-isomer specific 2-hydroxyacid dehydrogenase NAD-binding" evidence="11">
    <location>
        <begin position="109"/>
        <end position="287"/>
    </location>
</feature>
<dbReference type="InterPro" id="IPR006139">
    <property type="entry name" value="D-isomer_2_OHA_DH_cat_dom"/>
</dbReference>
<evidence type="ECO:0000256" key="6">
    <source>
        <dbReference type="ARBA" id="ARBA00066661"/>
    </source>
</evidence>
<dbReference type="PANTHER" id="PTHR10996">
    <property type="entry name" value="2-HYDROXYACID DEHYDROGENASE-RELATED"/>
    <property type="match status" value="1"/>
</dbReference>
<comment type="caution">
    <text evidence="12">The sequence shown here is derived from an EMBL/GenBank/DDBJ whole genome shotgun (WGS) entry which is preliminary data.</text>
</comment>
<dbReference type="SUPFAM" id="SSF51735">
    <property type="entry name" value="NAD(P)-binding Rossmann-fold domains"/>
    <property type="match status" value="1"/>
</dbReference>
<evidence type="ECO:0000256" key="5">
    <source>
        <dbReference type="ARBA" id="ARBA00061278"/>
    </source>
</evidence>
<dbReference type="CDD" id="cd05301">
    <property type="entry name" value="GDH"/>
    <property type="match status" value="1"/>
</dbReference>